<reference evidence="5 6" key="1">
    <citation type="submission" date="2020-10" db="EMBL/GenBank/DDBJ databases">
        <title>Sequencing the genomes of 1000 actinobacteria strains.</title>
        <authorList>
            <person name="Klenk H.-P."/>
        </authorList>
    </citation>
    <scope>NUCLEOTIDE SEQUENCE [LARGE SCALE GENOMIC DNA]</scope>
    <source>
        <strain evidence="5 6">DSM 41803</strain>
    </source>
</reference>
<dbReference type="NCBIfam" id="NF040586">
    <property type="entry name" value="FxSxx_TPR"/>
    <property type="match status" value="1"/>
</dbReference>
<dbReference type="Gene3D" id="3.40.50.10140">
    <property type="entry name" value="Toll/interleukin-1 receptor homology (TIR) domain"/>
    <property type="match status" value="1"/>
</dbReference>
<feature type="domain" description="DUF7779" evidence="4">
    <location>
        <begin position="1172"/>
        <end position="1261"/>
    </location>
</feature>
<dbReference type="InterPro" id="IPR026367">
    <property type="entry name" value="FxsC_C"/>
</dbReference>
<dbReference type="Pfam" id="PF00931">
    <property type="entry name" value="NB-ARC"/>
    <property type="match status" value="1"/>
</dbReference>
<dbReference type="SUPFAM" id="SSF48452">
    <property type="entry name" value="TPR-like"/>
    <property type="match status" value="3"/>
</dbReference>
<dbReference type="InterPro" id="IPR053137">
    <property type="entry name" value="NLR-like"/>
</dbReference>
<dbReference type="PANTHER" id="PTHR46082">
    <property type="entry name" value="ATP/GTP-BINDING PROTEIN-RELATED"/>
    <property type="match status" value="1"/>
</dbReference>
<dbReference type="InterPro" id="IPR035897">
    <property type="entry name" value="Toll_tir_struct_dom_sf"/>
</dbReference>
<dbReference type="InterPro" id="IPR056681">
    <property type="entry name" value="DUF7779"/>
</dbReference>
<dbReference type="NCBIfam" id="NF040588">
    <property type="entry name" value="FxsC_Nterm"/>
    <property type="match status" value="1"/>
</dbReference>
<dbReference type="InterPro" id="IPR027417">
    <property type="entry name" value="P-loop_NTPase"/>
</dbReference>
<gene>
    <name evidence="5" type="ORF">H4687_003059</name>
</gene>
<dbReference type="PANTHER" id="PTHR46082:SF6">
    <property type="entry name" value="AAA+ ATPASE DOMAIN-CONTAINING PROTEIN-RELATED"/>
    <property type="match status" value="1"/>
</dbReference>
<dbReference type="SUPFAM" id="SSF52540">
    <property type="entry name" value="P-loop containing nucleoside triphosphate hydrolases"/>
    <property type="match status" value="2"/>
</dbReference>
<proteinExistence type="predicted"/>
<feature type="region of interest" description="Disordered" evidence="1">
    <location>
        <begin position="193"/>
        <end position="249"/>
    </location>
</feature>
<feature type="domain" description="TIR" evidence="3">
    <location>
        <begin position="57"/>
        <end position="117"/>
    </location>
</feature>
<dbReference type="GO" id="GO:0043531">
    <property type="term" value="F:ADP binding"/>
    <property type="evidence" value="ECO:0007669"/>
    <property type="project" value="InterPro"/>
</dbReference>
<organism evidence="5 6">
    <name type="scientific">Streptomyces stelliscabiei</name>
    <dbReference type="NCBI Taxonomy" id="146820"/>
    <lineage>
        <taxon>Bacteria</taxon>
        <taxon>Bacillati</taxon>
        <taxon>Actinomycetota</taxon>
        <taxon>Actinomycetes</taxon>
        <taxon>Kitasatosporales</taxon>
        <taxon>Streptomycetaceae</taxon>
        <taxon>Streptomyces</taxon>
    </lineage>
</organism>
<evidence type="ECO:0000259" key="3">
    <source>
        <dbReference type="Pfam" id="PF13676"/>
    </source>
</evidence>
<feature type="region of interest" description="Disordered" evidence="1">
    <location>
        <begin position="282"/>
        <end position="304"/>
    </location>
</feature>
<dbReference type="Gene3D" id="3.40.50.300">
    <property type="entry name" value="P-loop containing nucleotide triphosphate hydrolases"/>
    <property type="match status" value="2"/>
</dbReference>
<dbReference type="Pfam" id="PF13676">
    <property type="entry name" value="TIR_2"/>
    <property type="match status" value="2"/>
</dbReference>
<evidence type="ECO:0000256" key="1">
    <source>
        <dbReference type="SAM" id="MobiDB-lite"/>
    </source>
</evidence>
<dbReference type="Gene3D" id="1.25.40.10">
    <property type="entry name" value="Tetratricopeptide repeat domain"/>
    <property type="match status" value="3"/>
</dbReference>
<evidence type="ECO:0000313" key="6">
    <source>
        <dbReference type="Proteomes" id="UP000629287"/>
    </source>
</evidence>
<dbReference type="InterPro" id="IPR000157">
    <property type="entry name" value="TIR_dom"/>
</dbReference>
<evidence type="ECO:0000313" key="5">
    <source>
        <dbReference type="EMBL" id="MBE1596930.1"/>
    </source>
</evidence>
<dbReference type="Pfam" id="PF13424">
    <property type="entry name" value="TPR_12"/>
    <property type="match status" value="3"/>
</dbReference>
<dbReference type="NCBIfam" id="TIGR04276">
    <property type="entry name" value="FxsC_Cterm"/>
    <property type="match status" value="1"/>
</dbReference>
<comment type="caution">
    <text evidence="5">The sequence shown here is derived from an EMBL/GenBank/DDBJ whole genome shotgun (WGS) entry which is preliminary data.</text>
</comment>
<name>A0A8I0TPL0_9ACTN</name>
<feature type="domain" description="TIR" evidence="3">
    <location>
        <begin position="786"/>
        <end position="888"/>
    </location>
</feature>
<feature type="compositionally biased region" description="Basic and acidic residues" evidence="1">
    <location>
        <begin position="419"/>
        <end position="432"/>
    </location>
</feature>
<sequence>MDTSARGRAPDNRPYFFLSYAHTPPSGPDSGDPDHWVHLLYKDLCADVLALTAHPRGTPAGFLDREMRSGEGWPDRLSENLAHCRVFVPLYSPRYFSSDNCGREWFAFDERIREARNAGLGDIPAIVPALWTSMDLENLPESVRQIQVERSQYGERYTSYGIYGLIKLKRLRDEYEEIVFGLAQRIVQVAENTPLPSSRPRPYESTHSAFRPHGEGPRRIHLTVAAPSRSSVPEGRDAVPYGEDATEWNPYHSESRRPLSALAEELIRSLDYRITVSDFDLPDPGTDGLTPGDTEADGTGQPLEPHPGILLLDRWALLDRDRRHRLKTFDSAAHPWVGVIVPWNRLDLQCRGEQGERLKEQLEDTLPVILERGRRAKCWAAVNGVPTLKQFTEILPVVVAQATRQFLRHAKAHPPPRPGHPEAPAESRRSDLPRCGFRPRRRSMTARKDGRIITFYSYKGGTGRTMALANAAWILAANGKRVLAVDWDLEAPGLDRFFQPFLDPSVLASTTGVLDMITEYCWAATTGGPRSGPWHRDYARVEQHAVSLGPERLGLSFPEGGSLDFLSAGRRNREYSATVSSFEWDNFYERLGGGQFLDALREDMKGSYDYVLIDSRTGLSDSADICTIQMPDVLVDCFTLSGQSLDGAAAVARSVEGGQHKRRIRVLPVLMRIDEGEKRKVDAGRALARLRFEGLPRGLDGEEFGAEQQDAYWGAMEIPYVPFYAYEETLATVGDKSNIANSLLSAFERLTKVISDGEVTALPPIPEPVRQRCLEAFTRRQPMTDILIVYAAENRMWADWVEAVLRQAGCNVTLHDVSTGPPERLDTATRALLLVSHAFQKSRHALSVWRSLADTALAMPRAATVPLRVDEVRFPDAYVDHEPVDLYRFDAGQCVSALLGALKLPERPDDLVVVEPRFPGSAPTVWNAPQRNTTFTGRSRILDELREQLRGGVSAVGSQPKTLFGLGGVGKTQVALEYVHRFMADYDLVWWISAEHGDGVTSALAELGARIHAPGGDDMTLVSQETVRMLAEGVPTKRWILVFDNADNPEELTRFFPQGGGGHILVTSRNQTWEQRGTSLPVDVFPRHESVEHLSRRAPGLSADEADRVAEAVGDLPLAVEQAAAWLAETATPIEEYLRQLNEQTTGVLDLNQPADYPQTVAATWNISITRLRDRSPASVRLLQLCAFMAPEPISSHLLYSREMLDELKKVDPSLQESLMLGRVIREIGRFALAKVDQASTSIQVHRLVQAVIRSRLTEEEQRQARHVVHTMLVGARPPGDEPIDDAETWPRFAIIWPHLNASELRDCHEVEPRRLLIDRVRYLWKRGDFPGARRLAEDLLAYWKETLGEDDMQYMYLHGQLANVLRTQGRFVEARDIDEEVRERQLRVLGPTHPHTYVTTSSLASDLAALGEYTKAVKLAREAHQGFSQIFHESHGRTLNAANNLALALRMVGHYDEARDVDQDTYTRRREVLGPDHPYTLISAQGLGRDLREVGRYTDSVAVLSEAYEIHKRILGKDFPGTLSCAKSLAVSLRRAGQFVDAHRLTRATLTQYRTQYTRDKYPEPIPDSLACELNLAADLYAADEPDRARETVRSVLEHYVQVPGREHPYTQAALNNLGIYLWACGDAEEAEEVFQQVTERMAAGLGEEHPHTLFARANHANVLAEKGRPEEAWALEEPSRNVLKSLLGPQHPETLAVVSNSALTLRALGREEEAQRLREATLAELRRLGQKLGEGNGITRLVGQRRRVYRDLEPLAV</sequence>
<evidence type="ECO:0000259" key="4">
    <source>
        <dbReference type="Pfam" id="PF25000"/>
    </source>
</evidence>
<dbReference type="Pfam" id="PF25000">
    <property type="entry name" value="DUF7779"/>
    <property type="match status" value="1"/>
</dbReference>
<accession>A0A8I0TPL0</accession>
<keyword evidence="6" id="KW-1185">Reference proteome</keyword>
<evidence type="ECO:0000259" key="2">
    <source>
        <dbReference type="Pfam" id="PF00931"/>
    </source>
</evidence>
<feature type="region of interest" description="Disordered" evidence="1">
    <location>
        <begin position="409"/>
        <end position="437"/>
    </location>
</feature>
<dbReference type="InterPro" id="IPR002182">
    <property type="entry name" value="NB-ARC"/>
</dbReference>
<protein>
    <submittedName>
        <fullName evidence="5">FxsC-like protein</fullName>
    </submittedName>
</protein>
<dbReference type="SUPFAM" id="SSF52200">
    <property type="entry name" value="Toll/Interleukin receptor TIR domain"/>
    <property type="match status" value="2"/>
</dbReference>
<dbReference type="GO" id="GO:0007165">
    <property type="term" value="P:signal transduction"/>
    <property type="evidence" value="ECO:0007669"/>
    <property type="project" value="InterPro"/>
</dbReference>
<dbReference type="Pfam" id="PF13374">
    <property type="entry name" value="TPR_10"/>
    <property type="match status" value="1"/>
</dbReference>
<dbReference type="NCBIfam" id="NF047398">
    <property type="entry name" value="AAA_KGGVGR"/>
    <property type="match status" value="1"/>
</dbReference>
<dbReference type="EMBL" id="JADBGF010000001">
    <property type="protein sequence ID" value="MBE1596930.1"/>
    <property type="molecule type" value="Genomic_DNA"/>
</dbReference>
<dbReference type="InterPro" id="IPR047603">
    <property type="entry name" value="FxsC_N"/>
</dbReference>
<dbReference type="Proteomes" id="UP000629287">
    <property type="component" value="Unassembled WGS sequence"/>
</dbReference>
<feature type="domain" description="NB-ARC" evidence="2">
    <location>
        <begin position="962"/>
        <end position="1071"/>
    </location>
</feature>
<dbReference type="InterPro" id="IPR011990">
    <property type="entry name" value="TPR-like_helical_dom_sf"/>
</dbReference>